<evidence type="ECO:0000256" key="1">
    <source>
        <dbReference type="ARBA" id="ARBA00004613"/>
    </source>
</evidence>
<dbReference type="Gene3D" id="1.10.530.10">
    <property type="match status" value="1"/>
</dbReference>
<dbReference type="GO" id="GO:0008800">
    <property type="term" value="F:beta-lactamase activity"/>
    <property type="evidence" value="ECO:0007669"/>
    <property type="project" value="InterPro"/>
</dbReference>
<dbReference type="AlphaFoldDB" id="A0A4D7CZS6"/>
<comment type="subcellular location">
    <subcellularLocation>
        <location evidence="1">Secreted</location>
    </subcellularLocation>
</comment>
<accession>A0A4D7CZS6</accession>
<dbReference type="PANTHER" id="PTHR33308:SF9">
    <property type="entry name" value="PEPTIDOGLYCAN HYDROLASE FLGJ"/>
    <property type="match status" value="1"/>
</dbReference>
<evidence type="ECO:0000256" key="4">
    <source>
        <dbReference type="ARBA" id="ARBA00022729"/>
    </source>
</evidence>
<feature type="compositionally biased region" description="Low complexity" evidence="7">
    <location>
        <begin position="84"/>
        <end position="95"/>
    </location>
</feature>
<feature type="domain" description="GW" evidence="9">
    <location>
        <begin position="783"/>
        <end position="859"/>
    </location>
</feature>
<dbReference type="InterPro" id="IPR002901">
    <property type="entry name" value="MGlyc_endo_b_GlcNAc-like_dom"/>
</dbReference>
<evidence type="ECO:0000256" key="6">
    <source>
        <dbReference type="ARBA" id="ARBA00023316"/>
    </source>
</evidence>
<gene>
    <name evidence="10" type="ORF">FA707_08690</name>
</gene>
<evidence type="ECO:0000313" key="10">
    <source>
        <dbReference type="EMBL" id="QCI87036.1"/>
    </source>
</evidence>
<evidence type="ECO:0000256" key="3">
    <source>
        <dbReference type="ARBA" id="ARBA00022525"/>
    </source>
</evidence>
<reference evidence="10 11" key="1">
    <citation type="submission" date="2019-04" db="EMBL/GenBank/DDBJ databases">
        <title>Vagococcus sp. nov., isolated from faeces of yaks (Bos grunniens).</title>
        <authorList>
            <person name="Ge Y."/>
        </authorList>
    </citation>
    <scope>NUCLEOTIDE SEQUENCE [LARGE SCALE GENOMIC DNA]</scope>
    <source>
        <strain evidence="10 11">MN-17</strain>
    </source>
</reference>
<evidence type="ECO:0000259" key="9">
    <source>
        <dbReference type="PROSITE" id="PS51780"/>
    </source>
</evidence>
<dbReference type="InterPro" id="IPR025987">
    <property type="entry name" value="GW_dom"/>
</dbReference>
<comment type="similarity">
    <text evidence="2">Belongs to the glycosyl hydrolase 73 family.</text>
</comment>
<dbReference type="InterPro" id="IPR038200">
    <property type="entry name" value="GW_dom_sf"/>
</dbReference>
<dbReference type="InterPro" id="IPR012338">
    <property type="entry name" value="Beta-lactam/transpept-like"/>
</dbReference>
<dbReference type="PROSITE" id="PS51780">
    <property type="entry name" value="GW"/>
    <property type="match status" value="1"/>
</dbReference>
<keyword evidence="6" id="KW-0961">Cell wall biogenesis/degradation</keyword>
<dbReference type="SUPFAM" id="SSF82057">
    <property type="entry name" value="Prokaryotic SH3-related domain"/>
    <property type="match status" value="2"/>
</dbReference>
<keyword evidence="11" id="KW-1185">Reference proteome</keyword>
<dbReference type="Gene3D" id="2.30.30.170">
    <property type="match status" value="4"/>
</dbReference>
<dbReference type="GO" id="GO:0004040">
    <property type="term" value="F:amidase activity"/>
    <property type="evidence" value="ECO:0007669"/>
    <property type="project" value="InterPro"/>
</dbReference>
<feature type="region of interest" description="Disordered" evidence="7">
    <location>
        <begin position="31"/>
        <end position="104"/>
    </location>
</feature>
<evidence type="ECO:0000256" key="7">
    <source>
        <dbReference type="SAM" id="MobiDB-lite"/>
    </source>
</evidence>
<dbReference type="KEGG" id="vao:FA707_08690"/>
<dbReference type="InterPro" id="IPR051056">
    <property type="entry name" value="Glycosyl_Hydrolase_73"/>
</dbReference>
<dbReference type="Pfam" id="PF13354">
    <property type="entry name" value="Beta-lactamase2"/>
    <property type="match status" value="1"/>
</dbReference>
<dbReference type="GO" id="GO:0071555">
    <property type="term" value="P:cell wall organization"/>
    <property type="evidence" value="ECO:0007669"/>
    <property type="project" value="UniProtKB-KW"/>
</dbReference>
<dbReference type="Gene3D" id="4.10.80.30">
    <property type="entry name" value="DNA polymerase, domain 6"/>
    <property type="match status" value="1"/>
</dbReference>
<dbReference type="InterPro" id="IPR045155">
    <property type="entry name" value="Beta-lactam_cat"/>
</dbReference>
<dbReference type="SUPFAM" id="SSF56601">
    <property type="entry name" value="beta-lactamase/transpeptidase-like"/>
    <property type="match status" value="1"/>
</dbReference>
<dbReference type="Pfam" id="PF01832">
    <property type="entry name" value="Glucosaminidase"/>
    <property type="match status" value="1"/>
</dbReference>
<proteinExistence type="inferred from homology"/>
<protein>
    <recommendedName>
        <fullName evidence="9">GW domain-containing protein</fullName>
    </recommendedName>
</protein>
<dbReference type="RefSeq" id="WP_136953858.1">
    <property type="nucleotide sequence ID" value="NZ_CP039712.1"/>
</dbReference>
<sequence length="1101" mass="123544">MKKIVTNMLVSTLVLSPMLQVTEVIAETTSEVASESQAAIKENTSGTESSVENNQVTPSSSFEPVEKVEADDEVSDSAEQQIGSTVQTSTVSSVEESSEVKPLEDLEISDSVQEAVRAEALKIMETVGNYRSQQKATVPERVTSFVEAILPSVRKLSIANNLYASVMMAQASLESAYGTSTLASAPNYNLFGVKYSGVGDYVEMETIEYDDNQVAHVVIAKFQKYNSYEESLQDYVKKIRKGVSWDANYYAGVWKENTKTYQDATAALTGRYATDPNYGTKLNNVIETYGFTQYDVPEATYTLTGQNLNKTSRIASNSYYIYTAPYGTKGAYRAGKLADYFEVDSGIIVTMTATTSTGVKVCYIQDLGWVDYRALGNVEAAVATLETRNTNMRIADEGYYVYRAPYKTYDSVKLKQLSALYKNGQAVPVTQYAVTSKGVKTYYIENVGWVDHRSLGTLATYLEDLSFVARDMKVINTSYYVYTNPYHTADSFRNVLVKDKYKAGDAVRVTRYATTSEGVKTYYIENIGWVDYRVLGEFATFTEDSSFVAKNMKVKDNGYYFYSAPYNTSGSKQGTQVKIKYAKGDAVRVTRYGTTSTGVKTYYIENVGWVDYRALSEFATYTDDTNFVSKNVRIKDNGYKFYRTPYNTENSVATAAISTKFKVNDQVRVTRYGKTSEGIKTYYIENAGWVDYRAIKEMATYTDDANFKAKNMRIKNNGYNIYKTPYNTTDSVVTSALSKKYNVNDLVRVTRYGKTSEGIKTYYIENVGWVDYRAVKEVATIKSEKTLNKSFAVKNNGYNIYSAPFNTADMKLVGSLKSKYSNGSVVTVTKQVTTSEGVQVYYIKNVGWVDHRALTESIHAEKMKKVQTLLNNKYNSSRFGIYVESMGDHSTASINANKRYTAPSTGKLPAIYYTQKQINAGKIKPTAKYLYTDAINNMTNAYMRGGAGILQSKPKNKYYSIDEILNWTIKYSDNQGTNFLAYYACGKYDATMKKEISNIIGRTWDSPFSITAKENAKLMEAIYKQGGQATQYLQNTVYDNQRIPKYLPVKVGHKIGDVYDYRHDVAIVYANTPFVLSVMTSGNTSYETISVMAKEIYDILK</sequence>
<keyword evidence="3" id="KW-0964">Secreted</keyword>
<dbReference type="GO" id="GO:0005576">
    <property type="term" value="C:extracellular region"/>
    <property type="evidence" value="ECO:0007669"/>
    <property type="project" value="UniProtKB-SubCell"/>
</dbReference>
<keyword evidence="4 8" id="KW-0732">Signal</keyword>
<evidence type="ECO:0000256" key="8">
    <source>
        <dbReference type="SAM" id="SignalP"/>
    </source>
</evidence>
<feature type="chain" id="PRO_5020623787" description="GW domain-containing protein" evidence="8">
    <location>
        <begin position="27"/>
        <end position="1101"/>
    </location>
</feature>
<dbReference type="Gene3D" id="3.40.710.10">
    <property type="entry name" value="DD-peptidase/beta-lactamase superfamily"/>
    <property type="match status" value="1"/>
</dbReference>
<feature type="signal peptide" evidence="8">
    <location>
        <begin position="1"/>
        <end position="26"/>
    </location>
</feature>
<keyword evidence="5" id="KW-0378">Hydrolase</keyword>
<evidence type="ECO:0000256" key="2">
    <source>
        <dbReference type="ARBA" id="ARBA00010266"/>
    </source>
</evidence>
<dbReference type="GO" id="GO:0030655">
    <property type="term" value="P:beta-lactam antibiotic catabolic process"/>
    <property type="evidence" value="ECO:0007669"/>
    <property type="project" value="InterPro"/>
</dbReference>
<feature type="compositionally biased region" description="Polar residues" evidence="7">
    <location>
        <begin position="31"/>
        <end position="62"/>
    </location>
</feature>
<dbReference type="SMART" id="SM00047">
    <property type="entry name" value="LYZ2"/>
    <property type="match status" value="1"/>
</dbReference>
<name>A0A4D7CZS6_9ENTE</name>
<dbReference type="EMBL" id="CP039712">
    <property type="protein sequence ID" value="QCI87036.1"/>
    <property type="molecule type" value="Genomic_DNA"/>
</dbReference>
<evidence type="ECO:0000256" key="5">
    <source>
        <dbReference type="ARBA" id="ARBA00022801"/>
    </source>
</evidence>
<dbReference type="Proteomes" id="UP000298615">
    <property type="component" value="Chromosome"/>
</dbReference>
<evidence type="ECO:0000313" key="11">
    <source>
        <dbReference type="Proteomes" id="UP000298615"/>
    </source>
</evidence>
<dbReference type="PANTHER" id="PTHR33308">
    <property type="entry name" value="PEPTIDOGLYCAN HYDROLASE FLGJ"/>
    <property type="match status" value="1"/>
</dbReference>
<organism evidence="10 11">
    <name type="scientific">Vagococcus zengguangii</name>
    <dbReference type="NCBI Taxonomy" id="2571750"/>
    <lineage>
        <taxon>Bacteria</taxon>
        <taxon>Bacillati</taxon>
        <taxon>Bacillota</taxon>
        <taxon>Bacilli</taxon>
        <taxon>Lactobacillales</taxon>
        <taxon>Enterococcaceae</taxon>
        <taxon>Vagococcus</taxon>
    </lineage>
</organism>